<dbReference type="Pfam" id="PF07638">
    <property type="entry name" value="Sigma70_ECF"/>
    <property type="match status" value="1"/>
</dbReference>
<dbReference type="InterPro" id="IPR011517">
    <property type="entry name" value="RNA_pol_sigma70_ECF-like"/>
</dbReference>
<dbReference type="Gene3D" id="1.10.10.10">
    <property type="entry name" value="Winged helix-like DNA-binding domain superfamily/Winged helix DNA-binding domain"/>
    <property type="match status" value="1"/>
</dbReference>
<gene>
    <name evidence="2" type="ORF">AOA14_00420</name>
</gene>
<dbReference type="KEGG" id="ster:AOA14_00420"/>
<evidence type="ECO:0000259" key="1">
    <source>
        <dbReference type="Pfam" id="PF07638"/>
    </source>
</evidence>
<feature type="domain" description="RNA polymerase sigma-70 ECF-like HTH" evidence="1">
    <location>
        <begin position="23"/>
        <end position="186"/>
    </location>
</feature>
<dbReference type="NCBIfam" id="TIGR02937">
    <property type="entry name" value="sigma70-ECF"/>
    <property type="match status" value="1"/>
</dbReference>
<dbReference type="InterPro" id="IPR036388">
    <property type="entry name" value="WH-like_DNA-bd_sf"/>
</dbReference>
<evidence type="ECO:0000313" key="3">
    <source>
        <dbReference type="Proteomes" id="UP000076234"/>
    </source>
</evidence>
<organism evidence="2 3">
    <name type="scientific">Sphingopyxis terrae subsp. terrae NBRC 15098</name>
    <dbReference type="NCBI Taxonomy" id="1219058"/>
    <lineage>
        <taxon>Bacteria</taxon>
        <taxon>Pseudomonadati</taxon>
        <taxon>Pseudomonadota</taxon>
        <taxon>Alphaproteobacteria</taxon>
        <taxon>Sphingomonadales</taxon>
        <taxon>Sphingomonadaceae</taxon>
        <taxon>Sphingopyxis</taxon>
    </lineage>
</organism>
<name>A0A142VTH7_9SPHN</name>
<protein>
    <submittedName>
        <fullName evidence="2">RNA polymerase subunit sigma</fullName>
    </submittedName>
</protein>
<sequence>MARHAGRWAINEEPGRAGSIDGDADALIATLYDELKIIARREHYRAGGGQTLQTTALVSEAYLKLSKRNNWESERHFLGCAATAIRHILIDAARARMTAKRGAPDYAFTESLDSLAAAAPEDDDVVRLGEALQRLARLDPNLAQLIDCRFFAGMTEEETAKVLGVSDRTVRRWWLQARAWVHKEMDAG</sequence>
<reference evidence="2 3" key="2">
    <citation type="journal article" date="2016" name="Genome Announc.">
        <title>Complete Genome Sequence of Sphingopyxis terrae Strain 203-1 (NBRC 111660), a Polyethylene Glycol Degrader.</title>
        <authorList>
            <person name="Ohtsubo Y."/>
            <person name="Nonoyama S."/>
            <person name="Nagata Y."/>
            <person name="Numata M."/>
            <person name="Tsuchikane K."/>
            <person name="Hosoyama A."/>
            <person name="Yamazoe A."/>
            <person name="Tsuda M."/>
            <person name="Fujita N."/>
            <person name="Kawai F."/>
        </authorList>
    </citation>
    <scope>NUCLEOTIDE SEQUENCE [LARGE SCALE GENOMIC DNA]</scope>
    <source>
        <strain evidence="2 3">203-1</strain>
    </source>
</reference>
<dbReference type="InterPro" id="IPR013324">
    <property type="entry name" value="RNA_pol_sigma_r3/r4-like"/>
</dbReference>
<dbReference type="NCBIfam" id="TIGR02999">
    <property type="entry name" value="Sig-70_X6"/>
    <property type="match status" value="1"/>
</dbReference>
<dbReference type="RefSeq" id="WP_062900384.1">
    <property type="nucleotide sequence ID" value="NZ_CP013342.1"/>
</dbReference>
<dbReference type="EMBL" id="CP013342">
    <property type="protein sequence ID" value="AMU93074.1"/>
    <property type="molecule type" value="Genomic_DNA"/>
</dbReference>
<dbReference type="AlphaFoldDB" id="A0A142VTH7"/>
<dbReference type="GO" id="GO:0006352">
    <property type="term" value="P:DNA-templated transcription initiation"/>
    <property type="evidence" value="ECO:0007669"/>
    <property type="project" value="InterPro"/>
</dbReference>
<dbReference type="STRING" id="1219058.AOA14_00420"/>
<dbReference type="SUPFAM" id="SSF88659">
    <property type="entry name" value="Sigma3 and sigma4 domains of RNA polymerase sigma factors"/>
    <property type="match status" value="1"/>
</dbReference>
<reference evidence="3" key="1">
    <citation type="submission" date="2015-11" db="EMBL/GenBank/DDBJ databases">
        <title>Complete genome sequence of a polyethylene glycol-degrading strain Sphingopyxis terrae strain 203-1 (NBRC 15098).</title>
        <authorList>
            <person name="Yoshiyuki O."/>
            <person name="Shouta N."/>
            <person name="Nagata Y."/>
            <person name="Numata M."/>
            <person name="Tsuchikane K."/>
            <person name="Hosoyama A."/>
            <person name="Yamazoe A."/>
            <person name="Tsuda M."/>
            <person name="Fujita N."/>
            <person name="Kawai F."/>
        </authorList>
    </citation>
    <scope>NUCLEOTIDE SEQUENCE [LARGE SCALE GENOMIC DNA]</scope>
    <source>
        <strain evidence="3">203-1</strain>
    </source>
</reference>
<dbReference type="Proteomes" id="UP000076234">
    <property type="component" value="Chromosome"/>
</dbReference>
<evidence type="ECO:0000313" key="2">
    <source>
        <dbReference type="EMBL" id="AMU93074.1"/>
    </source>
</evidence>
<proteinExistence type="predicted"/>
<accession>A0A142VTH7</accession>
<dbReference type="GO" id="GO:0003700">
    <property type="term" value="F:DNA-binding transcription factor activity"/>
    <property type="evidence" value="ECO:0007669"/>
    <property type="project" value="InterPro"/>
</dbReference>
<dbReference type="InterPro" id="IPR014284">
    <property type="entry name" value="RNA_pol_sigma-70_dom"/>
</dbReference>
<dbReference type="InterPro" id="IPR053812">
    <property type="entry name" value="HTH_Sigma70_ECF-like"/>
</dbReference>